<feature type="transmembrane region" description="Helical" evidence="1">
    <location>
        <begin position="226"/>
        <end position="248"/>
    </location>
</feature>
<dbReference type="RefSeq" id="WP_343889440.1">
    <property type="nucleotide sequence ID" value="NZ_BAAAEH010000022.1"/>
</dbReference>
<evidence type="ECO:0000259" key="3">
    <source>
        <dbReference type="Pfam" id="PF25853"/>
    </source>
</evidence>
<feature type="domain" description="DUF6311" evidence="2">
    <location>
        <begin position="11"/>
        <end position="409"/>
    </location>
</feature>
<keyword evidence="5" id="KW-1185">Reference proteome</keyword>
<keyword evidence="1" id="KW-1133">Transmembrane helix</keyword>
<evidence type="ECO:0000313" key="5">
    <source>
        <dbReference type="Proteomes" id="UP001419910"/>
    </source>
</evidence>
<feature type="transmembrane region" description="Helical" evidence="1">
    <location>
        <begin position="127"/>
        <end position="144"/>
    </location>
</feature>
<dbReference type="Pfam" id="PF19830">
    <property type="entry name" value="DUF6311"/>
    <property type="match status" value="1"/>
</dbReference>
<comment type="caution">
    <text evidence="4">The sequence shown here is derived from an EMBL/GenBank/DDBJ whole genome shotgun (WGS) entry which is preliminary data.</text>
</comment>
<feature type="transmembrane region" description="Helical" evidence="1">
    <location>
        <begin position="101"/>
        <end position="120"/>
    </location>
</feature>
<keyword evidence="1" id="KW-0812">Transmembrane</keyword>
<name>A0ABU9Y1X5_9SPHN</name>
<evidence type="ECO:0000313" key="4">
    <source>
        <dbReference type="EMBL" id="MEN2789783.1"/>
    </source>
</evidence>
<dbReference type="Pfam" id="PF25853">
    <property type="entry name" value="DUF6311_C"/>
    <property type="match status" value="1"/>
</dbReference>
<feature type="transmembrane region" description="Helical" evidence="1">
    <location>
        <begin position="322"/>
        <end position="340"/>
    </location>
</feature>
<reference evidence="4 5" key="1">
    <citation type="submission" date="2024-05" db="EMBL/GenBank/DDBJ databases">
        <authorList>
            <person name="Liu Q."/>
            <person name="Xin Y.-H."/>
        </authorList>
    </citation>
    <scope>NUCLEOTIDE SEQUENCE [LARGE SCALE GENOMIC DNA]</scope>
    <source>
        <strain evidence="4 5">CGMCC 1.10181</strain>
    </source>
</reference>
<protein>
    <submittedName>
        <fullName evidence="4">DUF6311 domain-containing protein</fullName>
    </submittedName>
</protein>
<feature type="transmembrane region" description="Helical" evidence="1">
    <location>
        <begin position="174"/>
        <end position="191"/>
    </location>
</feature>
<feature type="transmembrane region" description="Helical" evidence="1">
    <location>
        <begin position="288"/>
        <end position="310"/>
    </location>
</feature>
<evidence type="ECO:0000259" key="2">
    <source>
        <dbReference type="Pfam" id="PF19830"/>
    </source>
</evidence>
<dbReference type="Proteomes" id="UP001419910">
    <property type="component" value="Unassembled WGS sequence"/>
</dbReference>
<organism evidence="4 5">
    <name type="scientific">Sphingomonas oligophenolica</name>
    <dbReference type="NCBI Taxonomy" id="301154"/>
    <lineage>
        <taxon>Bacteria</taxon>
        <taxon>Pseudomonadati</taxon>
        <taxon>Pseudomonadota</taxon>
        <taxon>Alphaproteobacteria</taxon>
        <taxon>Sphingomonadales</taxon>
        <taxon>Sphingomonadaceae</taxon>
        <taxon>Sphingomonas</taxon>
    </lineage>
</organism>
<dbReference type="InterPro" id="IPR046278">
    <property type="entry name" value="DUF6311"/>
</dbReference>
<feature type="transmembrane region" description="Helical" evidence="1">
    <location>
        <begin position="394"/>
        <end position="416"/>
    </location>
</feature>
<gene>
    <name evidence="4" type="ORF">ABC974_09110</name>
</gene>
<dbReference type="EMBL" id="JBDIME010000005">
    <property type="protein sequence ID" value="MEN2789783.1"/>
    <property type="molecule type" value="Genomic_DNA"/>
</dbReference>
<accession>A0ABU9Y1X5</accession>
<proteinExistence type="predicted"/>
<keyword evidence="1" id="KW-0472">Membrane</keyword>
<feature type="transmembrane region" description="Helical" evidence="1">
    <location>
        <begin position="370"/>
        <end position="387"/>
    </location>
</feature>
<feature type="domain" description="DUF6311" evidence="3">
    <location>
        <begin position="436"/>
        <end position="536"/>
    </location>
</feature>
<sequence length="546" mass="59532">MRRAIHCLLLALIPAAIFLALFHPAILDIGNAGWVLRGADLGENALGMHAWLHDQAAGWSPRTSLLNTPEGTSLLFTDSNPLLGLLAKPFAPLLPADTQLLGAWLLTCCFLQALFAWALLRRHAPGFAALWCGVALLCVLPTWFHRYVHPNLFAHWMILCALWIFADPKRATRLRWWVPLIAIAALVHVYLLLMVAAIWASALFQGFAAVRGAAARRERLRIAGGAVVVLVMVALLGVLHGGGGSFVVTDSYGAFAMPLDALWNPANPGYHTILPAIPQREGRGYEGFQYLGVGILLLLGAAFVIARRFPPAPSEGDVLRRLRWLLPAYAVLLLLAISNFPDIAGHRLPRLPLPGALAPLLDLVRASGRLFWPIAYTLVLIAILAVYRLGKKRAATVLAILLLVQAIDIAPMAGVVRAQTAEADRHRLYVRTLDPRWQPAIAAAHDITFEPADPMLDRQLFEEVAWRAVSIGKPLRVSTTSRIDTRTAARLAGEHARFLAGDLDPRRLYVLLPGAAAPPTARGRVIMLDGTWIILPAAPPQKTAVH</sequence>
<dbReference type="InterPro" id="IPR058671">
    <property type="entry name" value="DUF6311_C"/>
</dbReference>
<evidence type="ECO:0000256" key="1">
    <source>
        <dbReference type="SAM" id="Phobius"/>
    </source>
</evidence>